<evidence type="ECO:0000256" key="4">
    <source>
        <dbReference type="ARBA" id="ARBA00023002"/>
    </source>
</evidence>
<evidence type="ECO:0000256" key="7">
    <source>
        <dbReference type="ARBA" id="ARBA00047990"/>
    </source>
</evidence>
<keyword evidence="12" id="KW-1185">Reference proteome</keyword>
<dbReference type="PANTHER" id="PTHR11431">
    <property type="entry name" value="FERRITIN"/>
    <property type="match status" value="1"/>
</dbReference>
<dbReference type="GO" id="GO:0005737">
    <property type="term" value="C:cytoplasm"/>
    <property type="evidence" value="ECO:0007669"/>
    <property type="project" value="TreeGrafter"/>
</dbReference>
<reference evidence="11" key="1">
    <citation type="submission" date="2018-11" db="EMBL/GenBank/DDBJ databases">
        <authorList>
            <person name="Alioto T."/>
            <person name="Alioto T."/>
        </authorList>
    </citation>
    <scope>NUCLEOTIDE SEQUENCE</scope>
</reference>
<evidence type="ECO:0000256" key="2">
    <source>
        <dbReference type="ARBA" id="ARBA00022434"/>
    </source>
</evidence>
<feature type="binding site" evidence="8">
    <location>
        <position position="139"/>
    </location>
    <ligand>
        <name>Fe cation</name>
        <dbReference type="ChEBI" id="CHEBI:24875"/>
        <label>1</label>
    </ligand>
</feature>
<gene>
    <name evidence="11" type="ORF">MGAL_10B059733</name>
</gene>
<dbReference type="InterPro" id="IPR008331">
    <property type="entry name" value="Ferritin_DPS_dom"/>
</dbReference>
<dbReference type="EC" id="1.16.3.1" evidence="9"/>
<comment type="function">
    <text evidence="9">Stores iron in a soluble, non-toxic, readily available form. Important for iron homeostasis. Iron is taken up in the ferrous form and deposited as ferric hydroxides after oxidation.</text>
</comment>
<name>A0A8B6CCH6_MYTGA</name>
<dbReference type="FunFam" id="1.20.1260.10:FF:000002">
    <property type="entry name" value="Ferritin, mitochondrial"/>
    <property type="match status" value="1"/>
</dbReference>
<dbReference type="PROSITE" id="PS50905">
    <property type="entry name" value="FERRITIN_LIKE"/>
    <property type="match status" value="1"/>
</dbReference>
<dbReference type="GO" id="GO:0006826">
    <property type="term" value="P:iron ion transport"/>
    <property type="evidence" value="ECO:0007669"/>
    <property type="project" value="InterPro"/>
</dbReference>
<sequence length="171" mass="19681">MSQTQPRQNFHAETEAGINKQINVELHASYIYQSMAYYFDRDDVALPGFHSFFAKQSKQKRCEAEKLMDYQNKRGGRIVLQDVQKPEKDEWKTGLDAVQTSISLEKKVNEAILALHKISCTQGDAHFEDFLEDHFLSQQVEILKILSDYATRLKNVGPGLGEYMFDKDLSD</sequence>
<evidence type="ECO:0000259" key="10">
    <source>
        <dbReference type="PROSITE" id="PS50905"/>
    </source>
</evidence>
<evidence type="ECO:0000256" key="1">
    <source>
        <dbReference type="ARBA" id="ARBA00007513"/>
    </source>
</evidence>
<comment type="catalytic activity">
    <reaction evidence="7 9">
        <text>4 Fe(2+) + O2 + 4 H(+) = 4 Fe(3+) + 2 H2O</text>
        <dbReference type="Rhea" id="RHEA:11148"/>
        <dbReference type="ChEBI" id="CHEBI:15377"/>
        <dbReference type="ChEBI" id="CHEBI:15378"/>
        <dbReference type="ChEBI" id="CHEBI:15379"/>
        <dbReference type="ChEBI" id="CHEBI:29033"/>
        <dbReference type="ChEBI" id="CHEBI:29034"/>
        <dbReference type="EC" id="1.16.3.1"/>
    </reaction>
</comment>
<dbReference type="InterPro" id="IPR009078">
    <property type="entry name" value="Ferritin-like_SF"/>
</dbReference>
<keyword evidence="2 9" id="KW-0409">Iron storage</keyword>
<dbReference type="AlphaFoldDB" id="A0A8B6CCH6"/>
<dbReference type="GO" id="GO:0004322">
    <property type="term" value="F:ferroxidase activity"/>
    <property type="evidence" value="ECO:0007669"/>
    <property type="project" value="UniProtKB-EC"/>
</dbReference>
<feature type="domain" description="Ferritin-like diiron" evidence="10">
    <location>
        <begin position="8"/>
        <end position="157"/>
    </location>
</feature>
<proteinExistence type="inferred from homology"/>
<evidence type="ECO:0000256" key="5">
    <source>
        <dbReference type="ARBA" id="ARBA00023004"/>
    </source>
</evidence>
<dbReference type="InterPro" id="IPR001519">
    <property type="entry name" value="Ferritin"/>
</dbReference>
<dbReference type="Proteomes" id="UP000596742">
    <property type="component" value="Unassembled WGS sequence"/>
</dbReference>
<keyword evidence="4 9" id="KW-0560">Oxidoreductase</keyword>
<evidence type="ECO:0000313" key="12">
    <source>
        <dbReference type="Proteomes" id="UP000596742"/>
    </source>
</evidence>
<feature type="binding site" evidence="8">
    <location>
        <position position="25"/>
    </location>
    <ligand>
        <name>Fe cation</name>
        <dbReference type="ChEBI" id="CHEBI:24875"/>
        <label>1</label>
    </ligand>
</feature>
<dbReference type="OrthoDB" id="186462at2759"/>
<evidence type="ECO:0000256" key="9">
    <source>
        <dbReference type="RuleBase" id="RU361145"/>
    </source>
</evidence>
<dbReference type="GO" id="GO:0008199">
    <property type="term" value="F:ferric iron binding"/>
    <property type="evidence" value="ECO:0007669"/>
    <property type="project" value="InterPro"/>
</dbReference>
<evidence type="ECO:0000256" key="3">
    <source>
        <dbReference type="ARBA" id="ARBA00022723"/>
    </source>
</evidence>
<dbReference type="SUPFAM" id="SSF47240">
    <property type="entry name" value="Ferritin-like"/>
    <property type="match status" value="1"/>
</dbReference>
<dbReference type="Pfam" id="PF00210">
    <property type="entry name" value="Ferritin"/>
    <property type="match status" value="1"/>
</dbReference>
<comment type="function">
    <text evidence="6">Stores iron in a soluble, non-toxic, readily available form. Important for iron homeostasis. Has ferroxidase activity. Iron is taken up in the ferrous form and deposited as ferric hydroxides after oxidation.</text>
</comment>
<keyword evidence="5 8" id="KW-0408">Iron</keyword>
<dbReference type="GO" id="GO:0006879">
    <property type="term" value="P:intracellular iron ion homeostasis"/>
    <property type="evidence" value="ECO:0007669"/>
    <property type="project" value="UniProtKB-KW"/>
</dbReference>
<dbReference type="PANTHER" id="PTHR11431:SF75">
    <property type="entry name" value="FERRITIN"/>
    <property type="match status" value="1"/>
</dbReference>
<accession>A0A8B6CCH6</accession>
<organism evidence="11 12">
    <name type="scientific">Mytilus galloprovincialis</name>
    <name type="common">Mediterranean mussel</name>
    <dbReference type="NCBI Taxonomy" id="29158"/>
    <lineage>
        <taxon>Eukaryota</taxon>
        <taxon>Metazoa</taxon>
        <taxon>Spiralia</taxon>
        <taxon>Lophotrochozoa</taxon>
        <taxon>Mollusca</taxon>
        <taxon>Bivalvia</taxon>
        <taxon>Autobranchia</taxon>
        <taxon>Pteriomorphia</taxon>
        <taxon>Mytilida</taxon>
        <taxon>Mytiloidea</taxon>
        <taxon>Mytilidae</taxon>
        <taxon>Mytilinae</taxon>
        <taxon>Mytilus</taxon>
    </lineage>
</organism>
<comment type="caution">
    <text evidence="11">The sequence shown here is derived from an EMBL/GenBank/DDBJ whole genome shotgun (WGS) entry which is preliminary data.</text>
</comment>
<protein>
    <recommendedName>
        <fullName evidence="9">Ferritin</fullName>
        <ecNumber evidence="9">1.16.3.1</ecNumber>
    </recommendedName>
</protein>
<dbReference type="Gene3D" id="1.20.1260.10">
    <property type="match status" value="1"/>
</dbReference>
<evidence type="ECO:0000256" key="8">
    <source>
        <dbReference type="PIRSR" id="PIRSR601519-1"/>
    </source>
</evidence>
<feature type="binding site" evidence="8">
    <location>
        <position position="105"/>
    </location>
    <ligand>
        <name>Fe cation</name>
        <dbReference type="ChEBI" id="CHEBI:24875"/>
        <label>1</label>
    </ligand>
</feature>
<evidence type="ECO:0000313" key="11">
    <source>
        <dbReference type="EMBL" id="VDI03457.1"/>
    </source>
</evidence>
<dbReference type="InterPro" id="IPR009040">
    <property type="entry name" value="Ferritin-like_diiron"/>
</dbReference>
<dbReference type="EMBL" id="UYJE01001603">
    <property type="protein sequence ID" value="VDI03457.1"/>
    <property type="molecule type" value="Genomic_DNA"/>
</dbReference>
<dbReference type="CDD" id="cd01056">
    <property type="entry name" value="Euk_Ferritin"/>
    <property type="match status" value="1"/>
</dbReference>
<evidence type="ECO:0000256" key="6">
    <source>
        <dbReference type="ARBA" id="ARBA00025111"/>
    </source>
</evidence>
<dbReference type="InterPro" id="IPR012347">
    <property type="entry name" value="Ferritin-like"/>
</dbReference>
<dbReference type="GO" id="GO:0008198">
    <property type="term" value="F:ferrous iron binding"/>
    <property type="evidence" value="ECO:0007669"/>
    <property type="project" value="TreeGrafter"/>
</dbReference>
<keyword evidence="3 8" id="KW-0479">Metal-binding</keyword>
<comment type="similarity">
    <text evidence="1 9">Belongs to the ferritin family.</text>
</comment>